<gene>
    <name evidence="2" type="ORF">SFRICE_023959</name>
</gene>
<proteinExistence type="predicted"/>
<sequence>MRSRTMKSSACRTYACSNRHNSSGLGNCVSDRGCISINHLGYIRTAVKSSTLGPSKAHWCGNNDALYELKKVDGYSYCMYDLVCSYWNLTGSSGIQNSSSTTIQMKMKEPYPDNPEDDEGYVCELEPDPDNPDDDDGYLCELEPYPDNPDDDEGYPCELEPNPDNPDDDEGYPCELEPYPDNPDDDEGYECDLDPYPDSPDDDDG</sequence>
<feature type="region of interest" description="Disordered" evidence="1">
    <location>
        <begin position="106"/>
        <end position="205"/>
    </location>
</feature>
<protein>
    <submittedName>
        <fullName evidence="2">SFRICE_023959</fullName>
    </submittedName>
</protein>
<reference evidence="2" key="1">
    <citation type="submission" date="2016-07" db="EMBL/GenBank/DDBJ databases">
        <authorList>
            <person name="Bretaudeau A."/>
        </authorList>
    </citation>
    <scope>NUCLEOTIDE SEQUENCE</scope>
    <source>
        <strain evidence="2">Rice</strain>
        <tissue evidence="2">Whole body</tissue>
    </source>
</reference>
<evidence type="ECO:0000313" key="2">
    <source>
        <dbReference type="EMBL" id="SOQ42286.1"/>
    </source>
</evidence>
<feature type="compositionally biased region" description="Acidic residues" evidence="1">
    <location>
        <begin position="182"/>
        <end position="205"/>
    </location>
</feature>
<name>A0A2H1VNB0_SPOFR</name>
<dbReference type="EMBL" id="ODYU01003466">
    <property type="protein sequence ID" value="SOQ42286.1"/>
    <property type="molecule type" value="Genomic_DNA"/>
</dbReference>
<accession>A0A2H1VNB0</accession>
<feature type="compositionally biased region" description="Acidic residues" evidence="1">
    <location>
        <begin position="114"/>
        <end position="138"/>
    </location>
</feature>
<organism evidence="2">
    <name type="scientific">Spodoptera frugiperda</name>
    <name type="common">Fall armyworm</name>
    <dbReference type="NCBI Taxonomy" id="7108"/>
    <lineage>
        <taxon>Eukaryota</taxon>
        <taxon>Metazoa</taxon>
        <taxon>Ecdysozoa</taxon>
        <taxon>Arthropoda</taxon>
        <taxon>Hexapoda</taxon>
        <taxon>Insecta</taxon>
        <taxon>Pterygota</taxon>
        <taxon>Neoptera</taxon>
        <taxon>Endopterygota</taxon>
        <taxon>Lepidoptera</taxon>
        <taxon>Glossata</taxon>
        <taxon>Ditrysia</taxon>
        <taxon>Noctuoidea</taxon>
        <taxon>Noctuidae</taxon>
        <taxon>Amphipyrinae</taxon>
        <taxon>Spodoptera</taxon>
    </lineage>
</organism>
<dbReference type="AlphaFoldDB" id="A0A2H1VNB0"/>
<evidence type="ECO:0000256" key="1">
    <source>
        <dbReference type="SAM" id="MobiDB-lite"/>
    </source>
</evidence>